<feature type="transmembrane region" description="Helical" evidence="1">
    <location>
        <begin position="134"/>
        <end position="161"/>
    </location>
</feature>
<proteinExistence type="predicted"/>
<reference evidence="2" key="2">
    <citation type="submission" date="2020-09" db="EMBL/GenBank/DDBJ databases">
        <authorList>
            <person name="Sun Q."/>
            <person name="Ohkuma M."/>
        </authorList>
    </citation>
    <scope>NUCLEOTIDE SEQUENCE</scope>
    <source>
        <strain evidence="2">JCM 30804</strain>
    </source>
</reference>
<protein>
    <submittedName>
        <fullName evidence="2">Uncharacterized protein</fullName>
    </submittedName>
</protein>
<feature type="transmembrane region" description="Helical" evidence="1">
    <location>
        <begin position="58"/>
        <end position="77"/>
    </location>
</feature>
<keyword evidence="1" id="KW-0472">Membrane</keyword>
<name>A0A917JMR6_9GAMM</name>
<evidence type="ECO:0000313" key="2">
    <source>
        <dbReference type="EMBL" id="GGI73836.1"/>
    </source>
</evidence>
<reference evidence="2" key="1">
    <citation type="journal article" date="2014" name="Int. J. Syst. Evol. Microbiol.">
        <title>Complete genome sequence of Corynebacterium casei LMG S-19264T (=DSM 44701T), isolated from a smear-ripened cheese.</title>
        <authorList>
            <consortium name="US DOE Joint Genome Institute (JGI-PGF)"/>
            <person name="Walter F."/>
            <person name="Albersmeier A."/>
            <person name="Kalinowski J."/>
            <person name="Ruckert C."/>
        </authorList>
    </citation>
    <scope>NUCLEOTIDE SEQUENCE</scope>
    <source>
        <strain evidence="2">JCM 30804</strain>
    </source>
</reference>
<sequence>MKHLLNRFQPIQHSMIEKVQLLFQQAFEKPISLWHRLVVAERLYLVALFFVFVSSDTYFISGFITVFALVIEFWPVFNRMWHALAGKAVILLFYAVIANFALVSASGVVNEVVTVDASALTYTHNFAVLLHLPVWLFTITALALVLMQLSTPFYWLLLLLLRPFGMKRVQLIARSEFPFSMSILRFSMTFVLLTHLFLVLSTGSSESLDVDKLVEQAVEKTAERIAEGEPSHEAAIALQEELDKINQTEPTPGKTETAVADVADTEPEGAEEEPSLLEQYIGLSKRMIAEFAFHLEANSYSRCEIASGASIVELNDYEILQITPDETQTYGHRFEVKNCISPAFPIGQ</sequence>
<evidence type="ECO:0000256" key="1">
    <source>
        <dbReference type="SAM" id="Phobius"/>
    </source>
</evidence>
<feature type="transmembrane region" description="Helical" evidence="1">
    <location>
        <begin position="182"/>
        <end position="200"/>
    </location>
</feature>
<organism evidence="2 3">
    <name type="scientific">Shewanella gelidii</name>
    <dbReference type="NCBI Taxonomy" id="1642821"/>
    <lineage>
        <taxon>Bacteria</taxon>
        <taxon>Pseudomonadati</taxon>
        <taxon>Pseudomonadota</taxon>
        <taxon>Gammaproteobacteria</taxon>
        <taxon>Alteromonadales</taxon>
        <taxon>Shewanellaceae</taxon>
        <taxon>Shewanella</taxon>
    </lineage>
</organism>
<keyword evidence="3" id="KW-1185">Reference proteome</keyword>
<dbReference type="Proteomes" id="UP000613743">
    <property type="component" value="Unassembled WGS sequence"/>
</dbReference>
<keyword evidence="1" id="KW-1133">Transmembrane helix</keyword>
<feature type="transmembrane region" description="Helical" evidence="1">
    <location>
        <begin position="89"/>
        <end position="109"/>
    </location>
</feature>
<dbReference type="RefSeq" id="WP_188918336.1">
    <property type="nucleotide sequence ID" value="NZ_BMPZ01000002.1"/>
</dbReference>
<evidence type="ECO:0000313" key="3">
    <source>
        <dbReference type="Proteomes" id="UP000613743"/>
    </source>
</evidence>
<dbReference type="AlphaFoldDB" id="A0A917JMR6"/>
<comment type="caution">
    <text evidence="2">The sequence shown here is derived from an EMBL/GenBank/DDBJ whole genome shotgun (WGS) entry which is preliminary data.</text>
</comment>
<dbReference type="EMBL" id="BMPZ01000002">
    <property type="protein sequence ID" value="GGI73836.1"/>
    <property type="molecule type" value="Genomic_DNA"/>
</dbReference>
<accession>A0A917JMR6</accession>
<keyword evidence="1" id="KW-0812">Transmembrane</keyword>
<gene>
    <name evidence="2" type="ORF">GCM10009332_09160</name>
</gene>
<feature type="transmembrane region" description="Helical" evidence="1">
    <location>
        <begin position="33"/>
        <end position="52"/>
    </location>
</feature>